<dbReference type="PROSITE" id="PS00028">
    <property type="entry name" value="ZINC_FINGER_C2H2_1"/>
    <property type="match status" value="2"/>
</dbReference>
<dbReference type="InterPro" id="IPR036236">
    <property type="entry name" value="Znf_C2H2_sf"/>
</dbReference>
<evidence type="ECO:0000256" key="2">
    <source>
        <dbReference type="ARBA" id="ARBA00022723"/>
    </source>
</evidence>
<evidence type="ECO:0000313" key="11">
    <source>
        <dbReference type="Proteomes" id="UP001316803"/>
    </source>
</evidence>
<dbReference type="GO" id="GO:0008270">
    <property type="term" value="F:zinc ion binding"/>
    <property type="evidence" value="ECO:0007669"/>
    <property type="project" value="UniProtKB-KW"/>
</dbReference>
<dbReference type="InterPro" id="IPR051059">
    <property type="entry name" value="VerF-like"/>
</dbReference>
<keyword evidence="2" id="KW-0479">Metal-binding</keyword>
<feature type="region of interest" description="Disordered" evidence="8">
    <location>
        <begin position="1"/>
        <end position="31"/>
    </location>
</feature>
<evidence type="ECO:0000256" key="6">
    <source>
        <dbReference type="ARBA" id="ARBA00023242"/>
    </source>
</evidence>
<dbReference type="Gene3D" id="3.30.160.60">
    <property type="entry name" value="Classic Zinc Finger"/>
    <property type="match status" value="2"/>
</dbReference>
<gene>
    <name evidence="10" type="ORF">OHC33_003425</name>
</gene>
<dbReference type="GO" id="GO:0000785">
    <property type="term" value="C:chromatin"/>
    <property type="evidence" value="ECO:0007669"/>
    <property type="project" value="TreeGrafter"/>
</dbReference>
<dbReference type="SUPFAM" id="SSF57667">
    <property type="entry name" value="beta-beta-alpha zinc fingers"/>
    <property type="match status" value="1"/>
</dbReference>
<dbReference type="SMART" id="SM00355">
    <property type="entry name" value="ZnF_C2H2"/>
    <property type="match status" value="2"/>
</dbReference>
<dbReference type="FunFam" id="3.30.160.60:FF:000446">
    <property type="entry name" value="Zinc finger protein"/>
    <property type="match status" value="1"/>
</dbReference>
<dbReference type="PANTHER" id="PTHR40626:SF13">
    <property type="entry name" value="RESPIRATION FACTOR 2-RELATED"/>
    <property type="match status" value="1"/>
</dbReference>
<dbReference type="Pfam" id="PF00096">
    <property type="entry name" value="zf-C2H2"/>
    <property type="match status" value="2"/>
</dbReference>
<dbReference type="Proteomes" id="UP001316803">
    <property type="component" value="Unassembled WGS sequence"/>
</dbReference>
<keyword evidence="4 7" id="KW-0863">Zinc-finger</keyword>
<dbReference type="GO" id="GO:0000981">
    <property type="term" value="F:DNA-binding transcription factor activity, RNA polymerase II-specific"/>
    <property type="evidence" value="ECO:0007669"/>
    <property type="project" value="InterPro"/>
</dbReference>
<dbReference type="PANTHER" id="PTHR40626">
    <property type="entry name" value="MIP31509P"/>
    <property type="match status" value="1"/>
</dbReference>
<dbReference type="GO" id="GO:0000978">
    <property type="term" value="F:RNA polymerase II cis-regulatory region sequence-specific DNA binding"/>
    <property type="evidence" value="ECO:0007669"/>
    <property type="project" value="InterPro"/>
</dbReference>
<dbReference type="CDD" id="cd12148">
    <property type="entry name" value="fungal_TF_MHR"/>
    <property type="match status" value="1"/>
</dbReference>
<accession>A0AAN8EH92</accession>
<feature type="region of interest" description="Disordered" evidence="8">
    <location>
        <begin position="46"/>
        <end position="80"/>
    </location>
</feature>
<feature type="compositionally biased region" description="Low complexity" evidence="8">
    <location>
        <begin position="46"/>
        <end position="58"/>
    </location>
</feature>
<evidence type="ECO:0000256" key="3">
    <source>
        <dbReference type="ARBA" id="ARBA00022737"/>
    </source>
</evidence>
<dbReference type="GO" id="GO:0006351">
    <property type="term" value="P:DNA-templated transcription"/>
    <property type="evidence" value="ECO:0007669"/>
    <property type="project" value="InterPro"/>
</dbReference>
<proteinExistence type="predicted"/>
<dbReference type="PROSITE" id="PS50157">
    <property type="entry name" value="ZINC_FINGER_C2H2_2"/>
    <property type="match status" value="2"/>
</dbReference>
<dbReference type="FunFam" id="3.30.160.60:FF:000576">
    <property type="entry name" value="C2H2 transcription factor (AmdX)"/>
    <property type="match status" value="1"/>
</dbReference>
<comment type="subcellular location">
    <subcellularLocation>
        <location evidence="1">Nucleus</location>
    </subcellularLocation>
</comment>
<name>A0AAN8EH92_9EURO</name>
<protein>
    <recommendedName>
        <fullName evidence="9">C2H2-type domain-containing protein</fullName>
    </recommendedName>
</protein>
<feature type="compositionally biased region" description="Polar residues" evidence="8">
    <location>
        <begin position="130"/>
        <end position="140"/>
    </location>
</feature>
<evidence type="ECO:0000256" key="1">
    <source>
        <dbReference type="ARBA" id="ARBA00004123"/>
    </source>
</evidence>
<keyword evidence="3" id="KW-0677">Repeat</keyword>
<sequence>MAEDTAVTSKAGAESPSSSQAPGDSPGQKGAREYYLHISCQALTKTAAKPTTTRSAPAASPPAPVVPKFPPPKTDKPRPHVCLTCTRSFARLEHLKRHERSHTKEKPFECQSCTRCFARRDLLLRHQQKLHSTTTPSSRPRNGRRESAAGVAGSRVRKNSMVSTQNQTMRPRANTLSHVDASTLGMMSGSAFNRSFVPMHSHHNSFSTMSSMGNLGLRGMGMSNSASMMGLPRLDTNSVASHVSNGLRTAPPFGGFPADFDLEMMSYDTGHSHTINPHELHTPSLQGLGIDGSADYGDGHYSGMANSQAIVDEDAGFDWMAHGFEQQMSFMGAENAIESSPSAMDTNSPATFPDAAAHRSGSQVAQGQSKMDHMWQLPATTQQHSINSPMSMDIQALFADMPPSAESTISPKSLLAQNNAGFDMYFATPPELSTMDTSNMSTMSNGPFPLPFKHENVPSTASTASIDSSMRHSSITTNFGDLVTEQLRNSVIASLSQFTGFGQRRQSAPVVSSPLTPGGSTKAKVFNANTFPTTLDLQRYASAYFRFCHPHLPFLHLPTLNFESPEYSTSHRSAGPYAHYGAANNAIGGSCLLLSIVAMGALYENEASVSRELFEYAKRMISNYLEGRRKTNANRSLFASHHNMDSEDTPLWLVQAMLLNVVYGHNCGDKTAADIASNHCAALVSLARGAELAKPYPSFVNTDAWAGPGQDNGDVEWLEWKILEERKRTLYSIFVLSSMLVMAYNRAPALTNSEIRLDLPCDEELWAAESAHAWRAFGGMAAVKSRSIPFAGALTHLLTAAQREKQAAEQNFGTDGWHQEAPNSVLKPSSFGCLVLIDALHNYIWETRQRHLGRQWTPQEVEAMHAHIEPALRAWSTAWSSNPLHVIERPNPFGAGPLPADSIPLLDLAYVRLFVDFGRSKEAYWQRDYDSMAQELAKGPETGYNGSMGSHGAASSSSPQINRNGAHVDALNVESPEDGMEMLQGSNSRPSRRERHLRKAAFYAADHLFNADRLGVAFAEKTSRDLPMQSILCACDSAQVLSEWVTALQERVGRYVGVIGRDEINLNEVPAVLMLDEEDRTLLARVDGLLNSSEQKSDNKAALFEARKGGYGSRILVQTSQTMARAAVWPVTRLMSQSLEIQAGHVTARVRASVAQQQVSQAA</sequence>
<keyword evidence="5" id="KW-0862">Zinc</keyword>
<dbReference type="EMBL" id="JAKLMC020000006">
    <property type="protein sequence ID" value="KAK5955784.1"/>
    <property type="molecule type" value="Genomic_DNA"/>
</dbReference>
<dbReference type="InterPro" id="IPR013087">
    <property type="entry name" value="Znf_C2H2_type"/>
</dbReference>
<dbReference type="GO" id="GO:0005634">
    <property type="term" value="C:nucleus"/>
    <property type="evidence" value="ECO:0007669"/>
    <property type="project" value="UniProtKB-SubCell"/>
</dbReference>
<feature type="region of interest" description="Disordered" evidence="8">
    <location>
        <begin position="127"/>
        <end position="166"/>
    </location>
</feature>
<feature type="region of interest" description="Disordered" evidence="8">
    <location>
        <begin position="940"/>
        <end position="963"/>
    </location>
</feature>
<keyword evidence="6" id="KW-0539">Nucleus</keyword>
<feature type="compositionally biased region" description="Low complexity" evidence="8">
    <location>
        <begin position="947"/>
        <end position="958"/>
    </location>
</feature>
<evidence type="ECO:0000256" key="7">
    <source>
        <dbReference type="PROSITE-ProRule" id="PRU00042"/>
    </source>
</evidence>
<dbReference type="InterPro" id="IPR007219">
    <property type="entry name" value="XnlR_reg_dom"/>
</dbReference>
<evidence type="ECO:0000256" key="5">
    <source>
        <dbReference type="ARBA" id="ARBA00022833"/>
    </source>
</evidence>
<evidence type="ECO:0000313" key="10">
    <source>
        <dbReference type="EMBL" id="KAK5955784.1"/>
    </source>
</evidence>
<comment type="caution">
    <text evidence="10">The sequence shown here is derived from an EMBL/GenBank/DDBJ whole genome shotgun (WGS) entry which is preliminary data.</text>
</comment>
<organism evidence="10 11">
    <name type="scientific">Knufia fluminis</name>
    <dbReference type="NCBI Taxonomy" id="191047"/>
    <lineage>
        <taxon>Eukaryota</taxon>
        <taxon>Fungi</taxon>
        <taxon>Dikarya</taxon>
        <taxon>Ascomycota</taxon>
        <taxon>Pezizomycotina</taxon>
        <taxon>Eurotiomycetes</taxon>
        <taxon>Chaetothyriomycetidae</taxon>
        <taxon>Chaetothyriales</taxon>
        <taxon>Trichomeriaceae</taxon>
        <taxon>Knufia</taxon>
    </lineage>
</organism>
<feature type="domain" description="C2H2-type" evidence="9">
    <location>
        <begin position="80"/>
        <end position="107"/>
    </location>
</feature>
<keyword evidence="11" id="KW-1185">Reference proteome</keyword>
<dbReference type="Pfam" id="PF04082">
    <property type="entry name" value="Fungal_trans"/>
    <property type="match status" value="1"/>
</dbReference>
<reference evidence="10 11" key="1">
    <citation type="submission" date="2022-12" db="EMBL/GenBank/DDBJ databases">
        <title>Genomic features and morphological characterization of a novel Knufia sp. strain isolated from spacecraft assembly facility.</title>
        <authorList>
            <person name="Teixeira M."/>
            <person name="Chander A.M."/>
            <person name="Stajich J.E."/>
            <person name="Venkateswaran K."/>
        </authorList>
    </citation>
    <scope>NUCLEOTIDE SEQUENCE [LARGE SCALE GENOMIC DNA]</scope>
    <source>
        <strain evidence="10 11">FJI-L2-BK-P2</strain>
    </source>
</reference>
<feature type="domain" description="C2H2-type" evidence="9">
    <location>
        <begin position="108"/>
        <end position="136"/>
    </location>
</feature>
<evidence type="ECO:0000256" key="4">
    <source>
        <dbReference type="ARBA" id="ARBA00022771"/>
    </source>
</evidence>
<feature type="compositionally biased region" description="Pro residues" evidence="8">
    <location>
        <begin position="59"/>
        <end position="72"/>
    </location>
</feature>
<evidence type="ECO:0000259" key="9">
    <source>
        <dbReference type="PROSITE" id="PS50157"/>
    </source>
</evidence>
<evidence type="ECO:0000256" key="8">
    <source>
        <dbReference type="SAM" id="MobiDB-lite"/>
    </source>
</evidence>
<dbReference type="AlphaFoldDB" id="A0AAN8EH92"/>